<sequence>MLRKLLSVLVLPLLLAGTAPAQSTPAAPFNKPRLDSLLTGLEASHRAMGSLTLSQDGKVVYSRAFGQQQPGVPATPATRYRIGSISKLFTATMLMQLVEEGRLKLDAPLATWFPQLPNAARITLDQLLHHRSGLHDFTRDAAYPTYMSTPRTQAQMLTTIGQLTPDFEPGARFEYNNTNYVLLGYILEKAGGQPYAQALQKRITGKLNLKDTYYGGRIDGKKREAASFKWTGSAWQPEPETDMSIPGGAGALVSTTPDLDRFIEGLFGGKLVKPASLQLMMPQQDNYGMALLMMPFDGKKGYGHNGSIDEFRSTVLYYPTEKLALAYCQNGGNFPLNDVLIGALASYFGKPYRLPDLRPATSVNVVAADLNQLTGTYASTQIPLKITVTASGTTLTAQATGQPALPLTAKSKTQFTFDQAGIMMDFDAAQHTFTLRQGGGSYLFTRE</sequence>
<evidence type="ECO:0000313" key="3">
    <source>
        <dbReference type="EMBL" id="SES79226.1"/>
    </source>
</evidence>
<feature type="signal peptide" evidence="1">
    <location>
        <begin position="1"/>
        <end position="21"/>
    </location>
</feature>
<dbReference type="RefSeq" id="WP_092767532.1">
    <property type="nucleotide sequence ID" value="NZ_FOHS01000001.1"/>
</dbReference>
<dbReference type="STRING" id="82805.SAMN04487998_0275"/>
<organism evidence="3 4">
    <name type="scientific">Hymenobacter actinosclerus</name>
    <dbReference type="NCBI Taxonomy" id="82805"/>
    <lineage>
        <taxon>Bacteria</taxon>
        <taxon>Pseudomonadati</taxon>
        <taxon>Bacteroidota</taxon>
        <taxon>Cytophagia</taxon>
        <taxon>Cytophagales</taxon>
        <taxon>Hymenobacteraceae</taxon>
        <taxon>Hymenobacter</taxon>
    </lineage>
</organism>
<name>A0A1H9ZCL3_9BACT</name>
<protein>
    <submittedName>
        <fullName evidence="3">CubicO group peptidase, beta-lactamase class C family</fullName>
    </submittedName>
</protein>
<evidence type="ECO:0000259" key="2">
    <source>
        <dbReference type="Pfam" id="PF00144"/>
    </source>
</evidence>
<dbReference type="Gene3D" id="3.40.710.10">
    <property type="entry name" value="DD-peptidase/beta-lactamase superfamily"/>
    <property type="match status" value="1"/>
</dbReference>
<dbReference type="EMBL" id="FOHS01000001">
    <property type="protein sequence ID" value="SES79226.1"/>
    <property type="molecule type" value="Genomic_DNA"/>
</dbReference>
<keyword evidence="1" id="KW-0732">Signal</keyword>
<dbReference type="PANTHER" id="PTHR46825">
    <property type="entry name" value="D-ALANYL-D-ALANINE-CARBOXYPEPTIDASE/ENDOPEPTIDASE AMPH"/>
    <property type="match status" value="1"/>
</dbReference>
<reference evidence="4" key="1">
    <citation type="submission" date="2016-10" db="EMBL/GenBank/DDBJ databases">
        <authorList>
            <person name="Varghese N."/>
            <person name="Submissions S."/>
        </authorList>
    </citation>
    <scope>NUCLEOTIDE SEQUENCE [LARGE SCALE GENOMIC DNA]</scope>
    <source>
        <strain evidence="4">DSM 15310</strain>
    </source>
</reference>
<dbReference type="Proteomes" id="UP000198697">
    <property type="component" value="Unassembled WGS sequence"/>
</dbReference>
<dbReference type="OrthoDB" id="9793489at2"/>
<dbReference type="InterPro" id="IPR050491">
    <property type="entry name" value="AmpC-like"/>
</dbReference>
<dbReference type="InterPro" id="IPR012338">
    <property type="entry name" value="Beta-lactam/transpept-like"/>
</dbReference>
<dbReference type="SUPFAM" id="SSF56601">
    <property type="entry name" value="beta-lactamase/transpeptidase-like"/>
    <property type="match status" value="1"/>
</dbReference>
<evidence type="ECO:0000313" key="4">
    <source>
        <dbReference type="Proteomes" id="UP000198697"/>
    </source>
</evidence>
<dbReference type="PANTHER" id="PTHR46825:SF9">
    <property type="entry name" value="BETA-LACTAMASE-RELATED DOMAIN-CONTAINING PROTEIN"/>
    <property type="match status" value="1"/>
</dbReference>
<dbReference type="Pfam" id="PF00144">
    <property type="entry name" value="Beta-lactamase"/>
    <property type="match status" value="1"/>
</dbReference>
<feature type="chain" id="PRO_5011469140" evidence="1">
    <location>
        <begin position="22"/>
        <end position="447"/>
    </location>
</feature>
<accession>A0A1H9ZCL3</accession>
<proteinExistence type="predicted"/>
<evidence type="ECO:0000256" key="1">
    <source>
        <dbReference type="SAM" id="SignalP"/>
    </source>
</evidence>
<dbReference type="InterPro" id="IPR001466">
    <property type="entry name" value="Beta-lactam-related"/>
</dbReference>
<gene>
    <name evidence="3" type="ORF">SAMN04487998_0275</name>
</gene>
<keyword evidence="4" id="KW-1185">Reference proteome</keyword>
<feature type="domain" description="Beta-lactamase-related" evidence="2">
    <location>
        <begin position="41"/>
        <end position="333"/>
    </location>
</feature>
<dbReference type="AlphaFoldDB" id="A0A1H9ZCL3"/>